<comment type="caution">
    <text evidence="1">The sequence shown here is derived from an EMBL/GenBank/DDBJ whole genome shotgun (WGS) entry which is preliminary data.</text>
</comment>
<sequence>MRGSGYLSRCCANVAAVSYRYIDHAAAQSFGLQSGGLTHPQINGQQVAPPFG</sequence>
<evidence type="ECO:0000313" key="2">
    <source>
        <dbReference type="Proteomes" id="UP000004633"/>
    </source>
</evidence>
<organism evidence="1 2">
    <name type="scientific">Selenomonas artemidis F0399</name>
    <dbReference type="NCBI Taxonomy" id="749551"/>
    <lineage>
        <taxon>Bacteria</taxon>
        <taxon>Bacillati</taxon>
        <taxon>Bacillota</taxon>
        <taxon>Negativicutes</taxon>
        <taxon>Selenomonadales</taxon>
        <taxon>Selenomonadaceae</taxon>
        <taxon>Selenomonas</taxon>
    </lineage>
</organism>
<name>E7N4K0_9FIRM</name>
<dbReference type="EMBL" id="AECV01000053">
    <property type="protein sequence ID" value="EFW28897.1"/>
    <property type="molecule type" value="Genomic_DNA"/>
</dbReference>
<gene>
    <name evidence="1" type="ORF">HMPREF9555_01944</name>
</gene>
<protein>
    <submittedName>
        <fullName evidence="1">Uncharacterized protein</fullName>
    </submittedName>
</protein>
<dbReference type="STRING" id="749551.HMPREF9555_01944"/>
<dbReference type="Proteomes" id="UP000004633">
    <property type="component" value="Unassembled WGS sequence"/>
</dbReference>
<reference evidence="1 2" key="1">
    <citation type="submission" date="2010-08" db="EMBL/GenBank/DDBJ databases">
        <authorList>
            <person name="Weinstock G."/>
            <person name="Sodergren E."/>
            <person name="Clifton S."/>
            <person name="Fulton L."/>
            <person name="Fulton B."/>
            <person name="Courtney L."/>
            <person name="Fronick C."/>
            <person name="Harrison M."/>
            <person name="Strong C."/>
            <person name="Farmer C."/>
            <person name="Delahaunty K."/>
            <person name="Markovic C."/>
            <person name="Hall O."/>
            <person name="Minx P."/>
            <person name="Tomlinson C."/>
            <person name="Mitreva M."/>
            <person name="Hou S."/>
            <person name="Chen J."/>
            <person name="Wollam A."/>
            <person name="Pepin K.H."/>
            <person name="Johnson M."/>
            <person name="Bhonagiri V."/>
            <person name="Zhang X."/>
            <person name="Suruliraj S."/>
            <person name="Warren W."/>
            <person name="Chinwalla A."/>
            <person name="Mardis E.R."/>
            <person name="Wilson R.K."/>
        </authorList>
    </citation>
    <scope>NUCLEOTIDE SEQUENCE [LARGE SCALE GENOMIC DNA]</scope>
    <source>
        <strain evidence="1 2">F0399</strain>
    </source>
</reference>
<dbReference type="HOGENOM" id="CLU_3084613_0_0_9"/>
<evidence type="ECO:0000313" key="1">
    <source>
        <dbReference type="EMBL" id="EFW28897.1"/>
    </source>
</evidence>
<keyword evidence="2" id="KW-1185">Reference proteome</keyword>
<dbReference type="AlphaFoldDB" id="E7N4K0"/>
<accession>E7N4K0</accession>
<proteinExistence type="predicted"/>